<gene>
    <name evidence="3" type="ORF">HGQ17_12915</name>
</gene>
<accession>A0A7X8TLG7</accession>
<reference evidence="3 4" key="1">
    <citation type="submission" date="2020-04" db="EMBL/GenBank/DDBJ databases">
        <title>Nesterenkonia sp. nov., isolated from marine sediment.</title>
        <authorList>
            <person name="Zhang G."/>
        </authorList>
    </citation>
    <scope>NUCLEOTIDE SEQUENCE [LARGE SCALE GENOMIC DNA]</scope>
    <source>
        <strain evidence="3 4">MY13</strain>
    </source>
</reference>
<keyword evidence="2" id="KW-0472">Membrane</keyword>
<sequence>MESQQLFGKRFDRITVGFCQEVLEPEDAADGDFTVVVIGPDGEETSTGLTVVTPPEDDDDDEEPWPTPTDEEPSPTPTDEEPSPTPTDEEPTPTPTEDEDPSPSPTDDGTPSPTDEPTDDPADDYKDPGSGLATTGTTAGLIGLVALGLIGAGLILIRRRSALE</sequence>
<keyword evidence="2" id="KW-0812">Transmembrane</keyword>
<dbReference type="AlphaFoldDB" id="A0A7X8TLG7"/>
<feature type="compositionally biased region" description="Low complexity" evidence="1">
    <location>
        <begin position="105"/>
        <end position="115"/>
    </location>
</feature>
<protein>
    <recommendedName>
        <fullName evidence="5">LPXTG cell wall anchor domain-containing protein</fullName>
    </recommendedName>
</protein>
<feature type="transmembrane region" description="Helical" evidence="2">
    <location>
        <begin position="138"/>
        <end position="157"/>
    </location>
</feature>
<dbReference type="RefSeq" id="WP_168888365.1">
    <property type="nucleotide sequence ID" value="NZ_JABAHY010000016.1"/>
</dbReference>
<evidence type="ECO:0000256" key="2">
    <source>
        <dbReference type="SAM" id="Phobius"/>
    </source>
</evidence>
<name>A0A7X8TLG7_9MICC</name>
<evidence type="ECO:0008006" key="5">
    <source>
        <dbReference type="Google" id="ProtNLM"/>
    </source>
</evidence>
<dbReference type="Proteomes" id="UP000523139">
    <property type="component" value="Unassembled WGS sequence"/>
</dbReference>
<proteinExistence type="predicted"/>
<keyword evidence="4" id="KW-1185">Reference proteome</keyword>
<comment type="caution">
    <text evidence="3">The sequence shown here is derived from an EMBL/GenBank/DDBJ whole genome shotgun (WGS) entry which is preliminary data.</text>
</comment>
<organism evidence="3 4">
    <name type="scientific">Nesterenkonia sedimenti</name>
    <dbReference type="NCBI Taxonomy" id="1463632"/>
    <lineage>
        <taxon>Bacteria</taxon>
        <taxon>Bacillati</taxon>
        <taxon>Actinomycetota</taxon>
        <taxon>Actinomycetes</taxon>
        <taxon>Micrococcales</taxon>
        <taxon>Micrococcaceae</taxon>
        <taxon>Nesterenkonia</taxon>
    </lineage>
</organism>
<keyword evidence="2" id="KW-1133">Transmembrane helix</keyword>
<evidence type="ECO:0000313" key="4">
    <source>
        <dbReference type="Proteomes" id="UP000523139"/>
    </source>
</evidence>
<dbReference type="EMBL" id="JABAHY010000016">
    <property type="protein sequence ID" value="NLS10878.1"/>
    <property type="molecule type" value="Genomic_DNA"/>
</dbReference>
<feature type="region of interest" description="Disordered" evidence="1">
    <location>
        <begin position="25"/>
        <end position="135"/>
    </location>
</feature>
<feature type="compositionally biased region" description="Acidic residues" evidence="1">
    <location>
        <begin position="55"/>
        <end position="101"/>
    </location>
</feature>
<evidence type="ECO:0000313" key="3">
    <source>
        <dbReference type="EMBL" id="NLS10878.1"/>
    </source>
</evidence>
<evidence type="ECO:0000256" key="1">
    <source>
        <dbReference type="SAM" id="MobiDB-lite"/>
    </source>
</evidence>